<evidence type="ECO:0000313" key="4">
    <source>
        <dbReference type="Proteomes" id="UP000198406"/>
    </source>
</evidence>
<accession>A0A1Z5JG26</accession>
<evidence type="ECO:0000256" key="1">
    <source>
        <dbReference type="SAM" id="MobiDB-lite"/>
    </source>
</evidence>
<feature type="compositionally biased region" description="Basic and acidic residues" evidence="1">
    <location>
        <begin position="431"/>
        <end position="465"/>
    </location>
</feature>
<feature type="region of interest" description="Disordered" evidence="1">
    <location>
        <begin position="70"/>
        <end position="90"/>
    </location>
</feature>
<feature type="region of interest" description="Disordered" evidence="1">
    <location>
        <begin position="431"/>
        <end position="477"/>
    </location>
</feature>
<protein>
    <submittedName>
        <fullName evidence="3">Uncharacterized protein</fullName>
    </submittedName>
</protein>
<proteinExistence type="predicted"/>
<gene>
    <name evidence="3" type="ORF">FisN_15Hh324</name>
</gene>
<keyword evidence="2" id="KW-1133">Transmembrane helix</keyword>
<reference evidence="3 4" key="1">
    <citation type="journal article" date="2015" name="Plant Cell">
        <title>Oil accumulation by the oleaginous diatom Fistulifera solaris as revealed by the genome and transcriptome.</title>
        <authorList>
            <person name="Tanaka T."/>
            <person name="Maeda Y."/>
            <person name="Veluchamy A."/>
            <person name="Tanaka M."/>
            <person name="Abida H."/>
            <person name="Marechal E."/>
            <person name="Bowler C."/>
            <person name="Muto M."/>
            <person name="Sunaga Y."/>
            <person name="Tanaka M."/>
            <person name="Yoshino T."/>
            <person name="Taniguchi T."/>
            <person name="Fukuda Y."/>
            <person name="Nemoto M."/>
            <person name="Matsumoto M."/>
            <person name="Wong P.S."/>
            <person name="Aburatani S."/>
            <person name="Fujibuchi W."/>
        </authorList>
    </citation>
    <scope>NUCLEOTIDE SEQUENCE [LARGE SCALE GENOMIC DNA]</scope>
    <source>
        <strain evidence="3 4">JPCC DA0580</strain>
    </source>
</reference>
<evidence type="ECO:0000313" key="3">
    <source>
        <dbReference type="EMBL" id="GAX12842.1"/>
    </source>
</evidence>
<name>A0A1Z5JG26_FISSO</name>
<organism evidence="3 4">
    <name type="scientific">Fistulifera solaris</name>
    <name type="common">Oleaginous diatom</name>
    <dbReference type="NCBI Taxonomy" id="1519565"/>
    <lineage>
        <taxon>Eukaryota</taxon>
        <taxon>Sar</taxon>
        <taxon>Stramenopiles</taxon>
        <taxon>Ochrophyta</taxon>
        <taxon>Bacillariophyta</taxon>
        <taxon>Bacillariophyceae</taxon>
        <taxon>Bacillariophycidae</taxon>
        <taxon>Naviculales</taxon>
        <taxon>Naviculaceae</taxon>
        <taxon>Fistulifera</taxon>
    </lineage>
</organism>
<keyword evidence="4" id="KW-1185">Reference proteome</keyword>
<comment type="caution">
    <text evidence="3">The sequence shown here is derived from an EMBL/GenBank/DDBJ whole genome shotgun (WGS) entry which is preliminary data.</text>
</comment>
<dbReference type="Proteomes" id="UP000198406">
    <property type="component" value="Unassembled WGS sequence"/>
</dbReference>
<evidence type="ECO:0000256" key="2">
    <source>
        <dbReference type="SAM" id="Phobius"/>
    </source>
</evidence>
<keyword evidence="2" id="KW-0812">Transmembrane</keyword>
<sequence length="1340" mass="148388">MTETNPRQEAIVTPSSSLLRTIVSSMSTLTFTSVASFYYYYYYRPTTTTTQRNIGVTLFQSVASLWGWKKPQSPRKKSKSPGRRKKDGEILDPFENCHYDETKRDVCVNLFDNRSDERIVKTEKKSPFKVVCEDASEEEYSDCDEACEQGHENATVGDDGFAQDTPSAYGMQELAFQVTARVVESSNQEPREDASLVEQAAAFTVVEEDPITEVLVSPGDTAPPVEEAQAVEVVDEEDISFAESPVRHEVSVEKLMARGMLSEEEGLACDGVNVEDWNDFQTNEAELFDEMTVDDWDAIAAVFASDEPICRDLDAEIEDNQPKETEVFNQVDVGEMNFVVDETTENQVACDELPNTVERAHAETAPGQATETIEEDHLVEAEVPSCETALEFVTQQVGVNAVLPHEEVNLVTEMNREDSVQEIDEKIDMPFRQTAGEEHDIDGRDEVVGERDSRNTSEPIEEHLLEGSNPETDDEPGRYLVDQDCDEVASEGNALDEFESNASVLDDEDDVATIGQAVFLVNEISCLEAPLSVEMIQASTISETKLYTPEANETREEAVEDHSHLPSPFKCIVEEDPAVVSDDEILQCDSAAHSFEKEPVYQESDDSDASCRTEDGEEEHDGEVKTDLHDQGSVKDAESDESSCSVHDVRKLQEVDDDIPGILQLDTLTFDDTSAADDEEVHIDLTNSSISASPPRAILSKNTASRSGSLMGKASFILLCGGVLLLQRSWPWEITELRAGQTKSSVLESTDSLSIELECDNSSLIEKSVLDSAPGESELSSVTHLAERPTRLEFDNFCTDSETGVASSIFQGLFISEPVERLNVRDAAKDAPIFDFDDTSILDTDLPVIFEATPVVVKELSESCTAEHTTIVEIFASSISPNLKSADGSLPVQNRMQRRISELSTPVFLQLHGLLLETRRLVSTASKTRIKNWLTDMRMRMQTVKDIEQAALGPFGLYYGPRAFYQETTFMPLQIRVKQLLSATTKALNFPETAKDAFMTSHGVLSKPLVGSPIRAHFTKLLPDHTKIQATLHQMVNEVRAPLKVSKVAKEAFQISHGVGFKPLVVSPVTINVGPMLRLVYSSNQWSDSAREAVLASHGLYPAPMTLFPEHLHLLTLLSTVCNTAKEVAKLQLEQMSSVLVHHLREHVLAMSPLAMQMSITSTGRGAFMASHGLYVKDLASKDALIKNAVMRISEKAQRILLTSYAHMLSRVPEQKVVLRRLVSNMISAAGNANAGLQNWYAETLATTAIFSTNVRSVLLETSSNLKVSDETKQAALGFYGQYYAKHEVESDMNTAERKLLFLEMWSTLASCSEFLDHSVVLWSQVGDEAWNLLDHIRSS</sequence>
<feature type="compositionally biased region" description="Basic and acidic residues" evidence="1">
    <location>
        <begin position="622"/>
        <end position="637"/>
    </location>
</feature>
<feature type="region of interest" description="Disordered" evidence="1">
    <location>
        <begin position="596"/>
        <end position="648"/>
    </location>
</feature>
<feature type="compositionally biased region" description="Basic residues" evidence="1">
    <location>
        <begin position="72"/>
        <end position="85"/>
    </location>
</feature>
<feature type="transmembrane region" description="Helical" evidence="2">
    <location>
        <begin position="21"/>
        <end position="42"/>
    </location>
</feature>
<keyword evidence="2" id="KW-0472">Membrane</keyword>
<dbReference type="EMBL" id="BDSP01000055">
    <property type="protein sequence ID" value="GAX12842.1"/>
    <property type="molecule type" value="Genomic_DNA"/>
</dbReference>
<dbReference type="InParanoid" id="A0A1Z5JG26"/>